<feature type="domain" description="PKD" evidence="6">
    <location>
        <begin position="1025"/>
        <end position="1075"/>
    </location>
</feature>
<evidence type="ECO:0000313" key="7">
    <source>
        <dbReference type="EMBL" id="RKD13843.1"/>
    </source>
</evidence>
<dbReference type="InterPro" id="IPR035986">
    <property type="entry name" value="PKD_dom_sf"/>
</dbReference>
<feature type="domain" description="PKD" evidence="6">
    <location>
        <begin position="908"/>
        <end position="963"/>
    </location>
</feature>
<dbReference type="InterPro" id="IPR022409">
    <property type="entry name" value="PKD/Chitinase_dom"/>
</dbReference>
<feature type="domain" description="PKD" evidence="6">
    <location>
        <begin position="1182"/>
        <end position="1241"/>
    </location>
</feature>
<name>A0A419S3H7_9SPHI</name>
<dbReference type="GO" id="GO:0005261">
    <property type="term" value="F:monoatomic cation channel activity"/>
    <property type="evidence" value="ECO:0007669"/>
    <property type="project" value="TreeGrafter"/>
</dbReference>
<evidence type="ECO:0000256" key="4">
    <source>
        <dbReference type="ARBA" id="ARBA00022989"/>
    </source>
</evidence>
<dbReference type="Pfam" id="PF00801">
    <property type="entry name" value="PKD"/>
    <property type="match status" value="1"/>
</dbReference>
<dbReference type="PANTHER" id="PTHR46730:SF4">
    <property type="entry name" value="POLYCYSTIC KIDNEY DISEASE PROTEIN 1-LIKE 1"/>
    <property type="match status" value="1"/>
</dbReference>
<accession>A0A419S3H7</accession>
<evidence type="ECO:0000256" key="3">
    <source>
        <dbReference type="ARBA" id="ARBA00022737"/>
    </source>
</evidence>
<feature type="domain" description="PKD" evidence="6">
    <location>
        <begin position="1100"/>
        <end position="1127"/>
    </location>
</feature>
<dbReference type="PANTHER" id="PTHR46730">
    <property type="entry name" value="POLYCYSTIN-1"/>
    <property type="match status" value="1"/>
</dbReference>
<dbReference type="Gene3D" id="2.60.40.10">
    <property type="entry name" value="Immunoglobulins"/>
    <property type="match status" value="6"/>
</dbReference>
<reference evidence="7 8" key="1">
    <citation type="submission" date="2016-07" db="EMBL/GenBank/DDBJ databases">
        <title>Genome of Pelobium manganitolerans.</title>
        <authorList>
            <person name="Wu S."/>
            <person name="Wang G."/>
        </authorList>
    </citation>
    <scope>NUCLEOTIDE SEQUENCE [LARGE SCALE GENOMIC DNA]</scope>
    <source>
        <strain evidence="7 8">YS-25</strain>
    </source>
</reference>
<organism evidence="7 8">
    <name type="scientific">Pelobium manganitolerans</name>
    <dbReference type="NCBI Taxonomy" id="1842495"/>
    <lineage>
        <taxon>Bacteria</taxon>
        <taxon>Pseudomonadati</taxon>
        <taxon>Bacteroidota</taxon>
        <taxon>Sphingobacteriia</taxon>
        <taxon>Sphingobacteriales</taxon>
        <taxon>Sphingobacteriaceae</taxon>
        <taxon>Pelobium</taxon>
    </lineage>
</organism>
<dbReference type="CDD" id="cd00146">
    <property type="entry name" value="PKD"/>
    <property type="match status" value="3"/>
</dbReference>
<comment type="caution">
    <text evidence="7">The sequence shown here is derived from an EMBL/GenBank/DDBJ whole genome shotgun (WGS) entry which is preliminary data.</text>
</comment>
<dbReference type="GO" id="GO:0006816">
    <property type="term" value="P:calcium ion transport"/>
    <property type="evidence" value="ECO:0007669"/>
    <property type="project" value="TreeGrafter"/>
</dbReference>
<proteinExistence type="predicted"/>
<dbReference type="SUPFAM" id="SSF49299">
    <property type="entry name" value="PKD domain"/>
    <property type="match status" value="5"/>
</dbReference>
<dbReference type="PROSITE" id="PS50093">
    <property type="entry name" value="PKD"/>
    <property type="match status" value="4"/>
</dbReference>
<keyword evidence="5" id="KW-0472">Membrane</keyword>
<keyword evidence="8" id="KW-1185">Reference proteome</keyword>
<dbReference type="InterPro" id="IPR045828">
    <property type="entry name" value="PKD_Bacteroidetes"/>
</dbReference>
<keyword evidence="4" id="KW-1133">Transmembrane helix</keyword>
<dbReference type="OrthoDB" id="7794186at2"/>
<comment type="subcellular location">
    <subcellularLocation>
        <location evidence="1">Membrane</location>
        <topology evidence="1">Multi-pass membrane protein</topology>
    </subcellularLocation>
</comment>
<dbReference type="SMART" id="SM00089">
    <property type="entry name" value="PKD"/>
    <property type="match status" value="5"/>
</dbReference>
<evidence type="ECO:0000256" key="2">
    <source>
        <dbReference type="ARBA" id="ARBA00022692"/>
    </source>
</evidence>
<dbReference type="Pfam" id="PF19406">
    <property type="entry name" value="PKD_5"/>
    <property type="match status" value="2"/>
</dbReference>
<dbReference type="InterPro" id="IPR013783">
    <property type="entry name" value="Ig-like_fold"/>
</dbReference>
<evidence type="ECO:0000259" key="6">
    <source>
        <dbReference type="PROSITE" id="PS50093"/>
    </source>
</evidence>
<dbReference type="Proteomes" id="UP000283433">
    <property type="component" value="Unassembled WGS sequence"/>
</dbReference>
<keyword evidence="3" id="KW-0677">Repeat</keyword>
<protein>
    <recommendedName>
        <fullName evidence="6">PKD domain-containing protein</fullName>
    </recommendedName>
</protein>
<dbReference type="InterPro" id="IPR000601">
    <property type="entry name" value="PKD_dom"/>
</dbReference>
<evidence type="ECO:0000256" key="1">
    <source>
        <dbReference type="ARBA" id="ARBA00004141"/>
    </source>
</evidence>
<dbReference type="RefSeq" id="WP_120182753.1">
    <property type="nucleotide sequence ID" value="NZ_MBTA01000027.1"/>
</dbReference>
<dbReference type="GO" id="GO:0005886">
    <property type="term" value="C:plasma membrane"/>
    <property type="evidence" value="ECO:0007669"/>
    <property type="project" value="TreeGrafter"/>
</dbReference>
<evidence type="ECO:0000313" key="8">
    <source>
        <dbReference type="Proteomes" id="UP000283433"/>
    </source>
</evidence>
<sequence length="1353" mass="146911">MRKTQSILLFIFSLFLNLHTVLGQSVKIGDIADGAFGQGSTIAVPISIEDADGKLPVNNVFKLLLSDADGSFTSPKEIGEYKGFYSTFVNGTIPANLAPGQYRVKVSYGAGLSSEASDPFTIAAKKGLTAAIDANANQTISNQPKTFGLCQPERSSVFRFSNSSTGASTKLTVVDNRDGSSEELDFTDKPILSVNAAMRDYTLWVWTKKDGVIATQAFFLINNIIKPGFSAPANSTVCLPADLQYDIETESSNGIQNNFPGYSYQINWGDGVIEEVTPNQIMAAKSQISHRYVQSSCGKQIRINDVNYYNVYGIIYQVKSPFCGLVSVPISTQSKVVTQPENRFKLPESLCINTAITIPNGSLPGDNPSATSPECGNSKNLYYWYVDDVAITPQGVPISYNLQHVFDTPGFHTIRLESQSFAVCDAAPISRTVYVQEATKPDFSLSETKACVGAEIYATDASVYDLDPNARNSYHWQVEGNAYEFIQGTDASSKNPVFRFKQAGVYKVKLQVLSPCNAAAVEKTVVINETPTIKANWAENLCGKNQLLSFDDRTGNAMQTLFTGTSLAESDTYQWEISGGRFSFKNGSNENSKYPSILFEDFGTYKIVVRQVNNCGSTSLNKSITFSEAPTVNAGANQEICASGDVALDGKVEGIYENLTWTGGTGTFRPSRNVANPIYTPSETERQQGKLQLLLSVKTQNSAPCDVVEDAVEITINPAIQITSAKQISLCSGENLDYQLTSNVAQATYEWFLTKAENVNGAVVKGSGAIKSRFACADVTADGYAIYQIVAKKGNCLSDTATLKVEVKTKPTFSAMPSSETICSGKTVVILLNSAFADLKYTWTSVASAKISGNSQNNTSKALKEITETLLNDGDSTGTVTYTIVPQNSTGCAGDPVTLTLYVSASGGVTTFSPDRTAGCSPLKITFKNNTKGSANKYFWDFGDGITYQSNSNQPVQHTYNSPVTKVFTAKLTTETDCGVYTSQYVIRVSPNTVEPELVVNGDQYEGCAPHTVQFFNNSKGATFYKYDFGDGTIIEGNQSPETINHTFSQGGTYVVKLTASNGCSDTTTTETIRVFPNAKSAFFVRSSGTCDSVNVQFENQSTGAISYLWDFGDGETSTAKNPVHLYRGSKSSYSVKLISYSAFACADTLEKIDLIHVGNTPQPKFVVSPGLTIQYPNYRFTFKNETVGDTKSYLWEFGDGQSATGMDAEHSYADTGSYKVKLTAVNANGCSNSLEQTVKILGVPGSLFIPNAFMPNSLVDEIRVFKPKGSGMAEWHFRIFNKWGQLIWETTALDDKGRPVEGWDGLMYGDKAPQGIYFWEASAKFINGTEWAGMSYREGAEPKKAGTLNLIR</sequence>
<keyword evidence="2" id="KW-0812">Transmembrane</keyword>
<dbReference type="EMBL" id="MBTA01000027">
    <property type="protein sequence ID" value="RKD13843.1"/>
    <property type="molecule type" value="Genomic_DNA"/>
</dbReference>
<evidence type="ECO:0000256" key="5">
    <source>
        <dbReference type="ARBA" id="ARBA00023136"/>
    </source>
</evidence>
<dbReference type="Pfam" id="PF18911">
    <property type="entry name" value="PKD_4"/>
    <property type="match status" value="3"/>
</dbReference>
<gene>
    <name evidence="7" type="ORF">BCY91_09810</name>
</gene>